<comment type="caution">
    <text evidence="2">The sequence shown here is derived from an EMBL/GenBank/DDBJ whole genome shotgun (WGS) entry which is preliminary data.</text>
</comment>
<feature type="compositionally biased region" description="Basic and acidic residues" evidence="1">
    <location>
        <begin position="122"/>
        <end position="132"/>
    </location>
</feature>
<organism evidence="2 3">
    <name type="scientific">Stylosanthes scabra</name>
    <dbReference type="NCBI Taxonomy" id="79078"/>
    <lineage>
        <taxon>Eukaryota</taxon>
        <taxon>Viridiplantae</taxon>
        <taxon>Streptophyta</taxon>
        <taxon>Embryophyta</taxon>
        <taxon>Tracheophyta</taxon>
        <taxon>Spermatophyta</taxon>
        <taxon>Magnoliopsida</taxon>
        <taxon>eudicotyledons</taxon>
        <taxon>Gunneridae</taxon>
        <taxon>Pentapetalae</taxon>
        <taxon>rosids</taxon>
        <taxon>fabids</taxon>
        <taxon>Fabales</taxon>
        <taxon>Fabaceae</taxon>
        <taxon>Papilionoideae</taxon>
        <taxon>50 kb inversion clade</taxon>
        <taxon>dalbergioids sensu lato</taxon>
        <taxon>Dalbergieae</taxon>
        <taxon>Pterocarpus clade</taxon>
        <taxon>Stylosanthes</taxon>
    </lineage>
</organism>
<reference evidence="2 3" key="1">
    <citation type="journal article" date="2023" name="Plants (Basel)">
        <title>Bridging the Gap: Combining Genomics and Transcriptomics Approaches to Understand Stylosanthes scabra, an Orphan Legume from the Brazilian Caatinga.</title>
        <authorList>
            <person name="Ferreira-Neto J.R.C."/>
            <person name="da Silva M.D."/>
            <person name="Binneck E."/>
            <person name="de Melo N.F."/>
            <person name="da Silva R.H."/>
            <person name="de Melo A.L.T.M."/>
            <person name="Pandolfi V."/>
            <person name="Bustamante F.O."/>
            <person name="Brasileiro-Vidal A.C."/>
            <person name="Benko-Iseppon A.M."/>
        </authorList>
    </citation>
    <scope>NUCLEOTIDE SEQUENCE [LARGE SCALE GENOMIC DNA]</scope>
    <source>
        <tissue evidence="2">Leaves</tissue>
    </source>
</reference>
<feature type="compositionally biased region" description="Acidic residues" evidence="1">
    <location>
        <begin position="135"/>
        <end position="160"/>
    </location>
</feature>
<name>A0ABU6R6F5_9FABA</name>
<evidence type="ECO:0000256" key="1">
    <source>
        <dbReference type="SAM" id="MobiDB-lite"/>
    </source>
</evidence>
<dbReference type="Proteomes" id="UP001341840">
    <property type="component" value="Unassembled WGS sequence"/>
</dbReference>
<sequence length="186" mass="21041">MPPPASFLESSGRQLSSYPLFMNSVAPYLSERMEPHAFNTLYSLVNEFDMGQTNQTMPDRLSVDSHFHTPAGFAHSVARQSFDSSRSFNMRGIGEDGVRRANAAPSIDLNFNASSIQEDEEAARYTRYKDTDPSYNDDNDRDEDEEEDYLVANGVDDDNEASQCAVTHPPMPLEHPHQRWSERDTI</sequence>
<feature type="compositionally biased region" description="Basic and acidic residues" evidence="1">
    <location>
        <begin position="174"/>
        <end position="186"/>
    </location>
</feature>
<proteinExistence type="predicted"/>
<evidence type="ECO:0000313" key="2">
    <source>
        <dbReference type="EMBL" id="MED6119572.1"/>
    </source>
</evidence>
<gene>
    <name evidence="2" type="ORF">PIB30_013006</name>
</gene>
<evidence type="ECO:0000313" key="3">
    <source>
        <dbReference type="Proteomes" id="UP001341840"/>
    </source>
</evidence>
<dbReference type="EMBL" id="JASCZI010030241">
    <property type="protein sequence ID" value="MED6119572.1"/>
    <property type="molecule type" value="Genomic_DNA"/>
</dbReference>
<keyword evidence="3" id="KW-1185">Reference proteome</keyword>
<feature type="region of interest" description="Disordered" evidence="1">
    <location>
        <begin position="119"/>
        <end position="186"/>
    </location>
</feature>
<protein>
    <submittedName>
        <fullName evidence="2">Uncharacterized protein</fullName>
    </submittedName>
</protein>
<accession>A0ABU6R6F5</accession>